<feature type="compositionally biased region" description="Acidic residues" evidence="1">
    <location>
        <begin position="727"/>
        <end position="742"/>
    </location>
</feature>
<evidence type="ECO:0000313" key="2">
    <source>
        <dbReference type="EMBL" id="MDF3303348.1"/>
    </source>
</evidence>
<name>A0ABT6AFS1_9ACTN</name>
<reference evidence="2 3" key="1">
    <citation type="submission" date="2023-03" db="EMBL/GenBank/DDBJ databases">
        <title>Draft genome sequence of Streptomyces sp. K1PA1 isolated from peat swamp forest in Thailand.</title>
        <authorList>
            <person name="Klaysubun C."/>
            <person name="Duangmal K."/>
        </authorList>
    </citation>
    <scope>NUCLEOTIDE SEQUENCE [LARGE SCALE GENOMIC DNA]</scope>
    <source>
        <strain evidence="2 3">K1PA1</strain>
    </source>
</reference>
<proteinExistence type="predicted"/>
<keyword evidence="3" id="KW-1185">Reference proteome</keyword>
<organism evidence="2 3">
    <name type="scientific">Streptomyces tropicalis</name>
    <dbReference type="NCBI Taxonomy" id="3034234"/>
    <lineage>
        <taxon>Bacteria</taxon>
        <taxon>Bacillati</taxon>
        <taxon>Actinomycetota</taxon>
        <taxon>Actinomycetes</taxon>
        <taxon>Kitasatosporales</taxon>
        <taxon>Streptomycetaceae</taxon>
        <taxon>Streptomyces</taxon>
    </lineage>
</organism>
<protein>
    <submittedName>
        <fullName evidence="2">Uncharacterized protein</fullName>
    </submittedName>
</protein>
<evidence type="ECO:0000313" key="3">
    <source>
        <dbReference type="Proteomes" id="UP001221150"/>
    </source>
</evidence>
<feature type="non-terminal residue" evidence="2">
    <location>
        <position position="782"/>
    </location>
</feature>
<feature type="region of interest" description="Disordered" evidence="1">
    <location>
        <begin position="614"/>
        <end position="646"/>
    </location>
</feature>
<feature type="region of interest" description="Disordered" evidence="1">
    <location>
        <begin position="127"/>
        <end position="157"/>
    </location>
</feature>
<comment type="caution">
    <text evidence="2">The sequence shown here is derived from an EMBL/GenBank/DDBJ whole genome shotgun (WGS) entry which is preliminary data.</text>
</comment>
<dbReference type="Proteomes" id="UP001221150">
    <property type="component" value="Unassembled WGS sequence"/>
</dbReference>
<feature type="compositionally biased region" description="Acidic residues" evidence="1">
    <location>
        <begin position="696"/>
        <end position="706"/>
    </location>
</feature>
<accession>A0ABT6AFS1</accession>
<dbReference type="EMBL" id="JARJBB010000079">
    <property type="protein sequence ID" value="MDF3303348.1"/>
    <property type="molecule type" value="Genomic_DNA"/>
</dbReference>
<gene>
    <name evidence="2" type="ORF">P3H78_33045</name>
</gene>
<evidence type="ECO:0000256" key="1">
    <source>
        <dbReference type="SAM" id="MobiDB-lite"/>
    </source>
</evidence>
<sequence>MIVELCRKHGKTEAGTHLSSGGRLAIITVAPERYEVRAPDRLTKVFGPWGEQIKTRERANQIADALESIRDEQGRPFPWDMPNPTLRALPMKALHWKDQHGHDIKQAILHALVTQGLDERDRRYAKEYQQSTGRRLTAPAPQTAPRPAPEQTDPSMPAPGAFVITNVKKVLGEVAAADGTFWWKGEVNNPQATQLRSNLEPLDVPVLVRIEESADAKGASIGWVRVLDAATGNQIQNIRSTSHVMVATPLAPSTPAGETTLVQRRFASLGQVRTHLMAAKIPGLSPERRTEVRKLAKDRELVELTDDGQFAIRRNGETFEALPAGSGLPFDGLLPDLYLSPEAARDLAVTPQPLEGLPSLEEARDFAGRLTELRTTGGEPIDWSDPQLGARLSAGEFVHLNHTVLEERAHHDRAHDRANSPSDAMWQLFEDQPQRPEQDTDTIRWADALTPGDWVWLRINDEDKAWEVIERTDTEFGTVALLLDDDSIWHVPRNLPVEHPGQDAVLDASGETIGLRLDAEFVLNDDVIEFDLDADGTPLAPSGAAGAPAAGALRIRGRAMVTHNHPHGGGERTYLMDATIVNGADIQPASVELKAMAFELPEKVYRLSLRAPLAPQEAQPHPTALARPTPQPHTTPEPEPETEPDMGAELEAEMEAELSAELKAELASELEADADQDIDFEAELAAVLGLASELENEAGPDLETDLEPEHDPEIEAGDLESEHEADLETETETEAEAEAEVEPELREEAEAQNVTELPTKLPEGEQLRRDLLRLLNAPGAPT</sequence>
<feature type="region of interest" description="Disordered" evidence="1">
    <location>
        <begin position="696"/>
        <end position="766"/>
    </location>
</feature>